<dbReference type="PANTHER" id="PTHR35273:SF2">
    <property type="entry name" value="ALPHA-GALACTOSIDASE"/>
    <property type="match status" value="1"/>
</dbReference>
<dbReference type="STRING" id="1233.SAMN05216387_101407"/>
<protein>
    <submittedName>
        <fullName evidence="5">Uncharacterized protein</fullName>
    </submittedName>
</protein>
<dbReference type="AlphaFoldDB" id="A0A1H7GYF1"/>
<evidence type="ECO:0000313" key="5">
    <source>
        <dbReference type="EMBL" id="SEK42537.1"/>
    </source>
</evidence>
<dbReference type="Pfam" id="PF14741">
    <property type="entry name" value="GH114_assoc"/>
    <property type="match status" value="1"/>
</dbReference>
<dbReference type="PANTHER" id="PTHR35273">
    <property type="entry name" value="ALPHA-1,4 POLYGALACTOSAMINIDASE, PUTATIVE (AFU_ORTHOLOGUE AFUA_3G07890)-RELATED"/>
    <property type="match status" value="1"/>
</dbReference>
<keyword evidence="6" id="KW-1185">Reference proteome</keyword>
<feature type="domain" description="Glycoside-hydrolase family GH114 TIM-barrel" evidence="3">
    <location>
        <begin position="260"/>
        <end position="479"/>
    </location>
</feature>
<evidence type="ECO:0000256" key="1">
    <source>
        <dbReference type="SAM" id="MobiDB-lite"/>
    </source>
</evidence>
<dbReference type="RefSeq" id="WP_090826534.1">
    <property type="nucleotide sequence ID" value="NZ_FOBH01000001.1"/>
</dbReference>
<keyword evidence="2" id="KW-0812">Transmembrane</keyword>
<gene>
    <name evidence="5" type="ORF">SAMN05216387_101407</name>
</gene>
<dbReference type="InterPro" id="IPR013785">
    <property type="entry name" value="Aldolase_TIM"/>
</dbReference>
<reference evidence="5 6" key="1">
    <citation type="submission" date="2016-10" db="EMBL/GenBank/DDBJ databases">
        <authorList>
            <person name="de Groot N.N."/>
        </authorList>
    </citation>
    <scope>NUCLEOTIDE SEQUENCE [LARGE SCALE GENOMIC DNA]</scope>
    <source>
        <strain evidence="5 6">Nv1</strain>
    </source>
</reference>
<dbReference type="SUPFAM" id="SSF51445">
    <property type="entry name" value="(Trans)glycosidases"/>
    <property type="match status" value="1"/>
</dbReference>
<dbReference type="InterPro" id="IPR017853">
    <property type="entry name" value="GH"/>
</dbReference>
<dbReference type="InterPro" id="IPR049922">
    <property type="entry name" value="GH114_assoc"/>
</dbReference>
<dbReference type="Proteomes" id="UP000198620">
    <property type="component" value="Unassembled WGS sequence"/>
</dbReference>
<feature type="region of interest" description="Disordered" evidence="1">
    <location>
        <begin position="225"/>
        <end position="253"/>
    </location>
</feature>
<name>A0A1H7GYF1_9PROT</name>
<evidence type="ECO:0000256" key="2">
    <source>
        <dbReference type="SAM" id="Phobius"/>
    </source>
</evidence>
<evidence type="ECO:0000259" key="4">
    <source>
        <dbReference type="Pfam" id="PF14741"/>
    </source>
</evidence>
<dbReference type="OrthoDB" id="505502at2"/>
<keyword evidence="2" id="KW-0472">Membrane</keyword>
<dbReference type="Gene3D" id="3.20.20.70">
    <property type="entry name" value="Aldolase class I"/>
    <property type="match status" value="1"/>
</dbReference>
<dbReference type="EMBL" id="FOBH01000001">
    <property type="protein sequence ID" value="SEK42537.1"/>
    <property type="molecule type" value="Genomic_DNA"/>
</dbReference>
<sequence>MQESRTIKVSNISLTKTSKTSFTQPIFIKPIINSIKKLLVYKMHRSKQIKKLIQLLAGTALLTANISFAEFIFPSNLLNKTGSSTPQPLEVLAVKDQQGSDDNLDSYIEFGTDQRGYLGTFRFNLPATPDKTIQQLIFQANYRGPQKSVQKWEFQLLNVKTGKWVYIADNRDAADRSWSNIAATVTDPSQFISGRNQITLRYVTRSSGNNSQLDFVAFEIKSSGASPSTDTAGLGSDSGAASPPPVVNNGNRWQPAPGLKWQIQYTGTLDTTVNVDVYNLDLFDTSAAVISALRSKGKHVICYFSAGSYENWRPDIGAFQAPVLGRNLDGWAGERWLDVRRLDILIPIMRARMEQAAQKGCDGIDPDNVDGYSNNTGFALSYNDQLAYNIALAEAAHSLGLAIGLKNDLDQIKDLVNYFDFAVNEECFQYGECNTLKPFVDARKAVFGIEYNLANSSFCPQANAMNFDFLKKNLSLDAWRESCR</sequence>
<proteinExistence type="predicted"/>
<evidence type="ECO:0000259" key="3">
    <source>
        <dbReference type="Pfam" id="PF03537"/>
    </source>
</evidence>
<organism evidence="5 6">
    <name type="scientific">Nitrosovibrio tenuis</name>
    <dbReference type="NCBI Taxonomy" id="1233"/>
    <lineage>
        <taxon>Bacteria</taxon>
        <taxon>Pseudomonadati</taxon>
        <taxon>Pseudomonadota</taxon>
        <taxon>Betaproteobacteria</taxon>
        <taxon>Nitrosomonadales</taxon>
        <taxon>Nitrosomonadaceae</taxon>
        <taxon>Nitrosovibrio</taxon>
    </lineage>
</organism>
<accession>A0A1H7GYF1</accession>
<feature type="transmembrane region" description="Helical" evidence="2">
    <location>
        <begin position="52"/>
        <end position="73"/>
    </location>
</feature>
<keyword evidence="2" id="KW-1133">Transmembrane helix</keyword>
<dbReference type="Pfam" id="PF03537">
    <property type="entry name" value="Glyco_hydro_114"/>
    <property type="match status" value="1"/>
</dbReference>
<dbReference type="InterPro" id="IPR004352">
    <property type="entry name" value="GH114_TIM-barrel"/>
</dbReference>
<evidence type="ECO:0000313" key="6">
    <source>
        <dbReference type="Proteomes" id="UP000198620"/>
    </source>
</evidence>
<feature type="domain" description="Glycosyl-hydrolase 114-associated" evidence="4">
    <location>
        <begin position="92"/>
        <end position="215"/>
    </location>
</feature>